<dbReference type="SMART" id="SM00487">
    <property type="entry name" value="DEXDc"/>
    <property type="match status" value="1"/>
</dbReference>
<dbReference type="GO" id="GO:0016787">
    <property type="term" value="F:hydrolase activity"/>
    <property type="evidence" value="ECO:0007669"/>
    <property type="project" value="UniProtKB-KW"/>
</dbReference>
<evidence type="ECO:0000313" key="9">
    <source>
        <dbReference type="Proteomes" id="UP001219518"/>
    </source>
</evidence>
<reference evidence="8" key="1">
    <citation type="submission" date="2021-07" db="EMBL/GenBank/DDBJ databases">
        <authorList>
            <person name="Catto M.A."/>
            <person name="Jacobson A."/>
            <person name="Kennedy G."/>
            <person name="Labadie P."/>
            <person name="Hunt B.G."/>
            <person name="Srinivasan R."/>
        </authorList>
    </citation>
    <scope>NUCLEOTIDE SEQUENCE</scope>
    <source>
        <strain evidence="8">PL_HMW_Pooled</strain>
        <tissue evidence="8">Head</tissue>
    </source>
</reference>
<dbReference type="GO" id="GO:0004386">
    <property type="term" value="F:helicase activity"/>
    <property type="evidence" value="ECO:0007669"/>
    <property type="project" value="UniProtKB-KW"/>
</dbReference>
<dbReference type="PROSITE" id="PS51194">
    <property type="entry name" value="HELICASE_CTER"/>
    <property type="match status" value="1"/>
</dbReference>
<dbReference type="Pfam" id="PF00271">
    <property type="entry name" value="Helicase_C"/>
    <property type="match status" value="1"/>
</dbReference>
<comment type="caution">
    <text evidence="8">The sequence shown here is derived from an EMBL/GenBank/DDBJ whole genome shotgun (WGS) entry which is preliminary data.</text>
</comment>
<dbReference type="EMBL" id="JAHWGI010000064">
    <property type="protein sequence ID" value="KAK3908538.1"/>
    <property type="molecule type" value="Genomic_DNA"/>
</dbReference>
<sequence>MPQLRTTDEGTHVDLPLETLHTDSISLVKEDDGGGTGVLHGEPSSIIACQARTVSLGMHHESDDEKKISVHHHGGNEPSPSSVQVDQHSMQQKTVSEAKVHESVDVNSVEDEALLNGQPYEGLQQMDDTSAVATAQRYARLCGEESRFLDAITAQEVQPDHTPLLDDNDFFGMGSEVRRAVFETYGIRQLREWQINMLKSHTSEVSSKNALILAPTSSGKTLVAVILLLRCLIVQRRDAILALPFVAIVAEKVRELKLLATKLNIFTVAEYAGKKGRFPPPVSKNHLRTLYVASTEKANGIWKLLCKTEDRRLEIGTIVIDEIHMISQGKRGVVVEELVTQFLYWCDSASRLLAMSATVGNTLELRRFVGAGSCSGANIYQVSNRPTEVEEFLVVGGSAMKIVKDTESNRRALCFNEPAKLILLHNDILKNSDLDVFNEDDWRFIARLVFDALSRHEPVLVFCGTKVLCQQLCVMLTKVHNAVFREQNIASDDVKRQREYLIGHLQSESKGRVPPELLKGIRCGIGFHNASLHTTERKALEEAYTRGIINVLTCTTTLAMGINLPASRIIIVPFISKDVFISSTSYIQMVGRGGRGCAQNPSSRPDSYIFLPPSQVGRFEALLMQDVESVRSELLEESMYYNRCMVGHVTEATDKHNFNGVTRLLMSSLEIGSDDVLKLTDLISMYKLTLQYQIAKKKEGSGSMFVRSIKPLLLAVQSLVKRGFLTVLSNKEQDHNPKINMHVEEIFESDGEDFDAKLAHRHRPHSPENWMSSTTSEKEDLELELASAINKGSLQSPDYGLRLTAFAIATASGSLSLDDATKFVAEINEYQERLCMRDYLIFLYLSLTKDMCRPIVDPPTSTRAVYDATTLISEKIATPYTRHSAMQTFEMVGLPQNKVELWSKVSPRIRSDPAFNDKLTRMWSALFLNDLIQSPEAYEELCVSYGFDRGMVLELSTSLASRCMNLKSFCLALDEYWWYANLANIVAAKLQDSAIDEIRPLMELNHVTPASENINRARAKDMVKMGLKTIRDVALVDAPLVLSERVRNMPKWTAAEIVFDARLHMMQDAVELAAESEDCKEALRRKPVTTNLLS</sequence>
<dbReference type="PROSITE" id="PS51192">
    <property type="entry name" value="HELICASE_ATP_BIND_1"/>
    <property type="match status" value="1"/>
</dbReference>
<dbReference type="Gene3D" id="3.40.50.300">
    <property type="entry name" value="P-loop containing nucleotide triphosphate hydrolases"/>
    <property type="match status" value="2"/>
</dbReference>
<dbReference type="Pfam" id="PF00270">
    <property type="entry name" value="DEAD"/>
    <property type="match status" value="1"/>
</dbReference>
<dbReference type="InterPro" id="IPR050474">
    <property type="entry name" value="Hel308_SKI2-like"/>
</dbReference>
<dbReference type="InterPro" id="IPR001650">
    <property type="entry name" value="Helicase_C-like"/>
</dbReference>
<proteinExistence type="predicted"/>
<organism evidence="8 9">
    <name type="scientific">Frankliniella fusca</name>
    <dbReference type="NCBI Taxonomy" id="407009"/>
    <lineage>
        <taxon>Eukaryota</taxon>
        <taxon>Metazoa</taxon>
        <taxon>Ecdysozoa</taxon>
        <taxon>Arthropoda</taxon>
        <taxon>Hexapoda</taxon>
        <taxon>Insecta</taxon>
        <taxon>Pterygota</taxon>
        <taxon>Neoptera</taxon>
        <taxon>Paraneoptera</taxon>
        <taxon>Thysanoptera</taxon>
        <taxon>Terebrantia</taxon>
        <taxon>Thripoidea</taxon>
        <taxon>Thripidae</taxon>
        <taxon>Frankliniella</taxon>
    </lineage>
</organism>
<dbReference type="InterPro" id="IPR027417">
    <property type="entry name" value="P-loop_NTPase"/>
</dbReference>
<evidence type="ECO:0000256" key="1">
    <source>
        <dbReference type="ARBA" id="ARBA00022741"/>
    </source>
</evidence>
<evidence type="ECO:0000256" key="3">
    <source>
        <dbReference type="ARBA" id="ARBA00022806"/>
    </source>
</evidence>
<evidence type="ECO:0000313" key="8">
    <source>
        <dbReference type="EMBL" id="KAK3908538.1"/>
    </source>
</evidence>
<protein>
    <submittedName>
        <fullName evidence="8">Helicase POLQ-like</fullName>
    </submittedName>
</protein>
<dbReference type="SUPFAM" id="SSF158702">
    <property type="entry name" value="Sec63 N-terminal domain-like"/>
    <property type="match status" value="1"/>
</dbReference>
<dbReference type="Proteomes" id="UP001219518">
    <property type="component" value="Unassembled WGS sequence"/>
</dbReference>
<dbReference type="InterPro" id="IPR011545">
    <property type="entry name" value="DEAD/DEAH_box_helicase_dom"/>
</dbReference>
<evidence type="ECO:0000259" key="7">
    <source>
        <dbReference type="PROSITE" id="PS51194"/>
    </source>
</evidence>
<feature type="compositionally biased region" description="Basic and acidic residues" evidence="5">
    <location>
        <begin position="58"/>
        <end position="68"/>
    </location>
</feature>
<keyword evidence="4" id="KW-0067">ATP-binding</keyword>
<keyword evidence="1" id="KW-0547">Nucleotide-binding</keyword>
<dbReference type="SMART" id="SM00490">
    <property type="entry name" value="HELICc"/>
    <property type="match status" value="1"/>
</dbReference>
<dbReference type="InterPro" id="IPR014001">
    <property type="entry name" value="Helicase_ATP-bd"/>
</dbReference>
<keyword evidence="9" id="KW-1185">Reference proteome</keyword>
<dbReference type="GO" id="GO:0003676">
    <property type="term" value="F:nucleic acid binding"/>
    <property type="evidence" value="ECO:0007669"/>
    <property type="project" value="InterPro"/>
</dbReference>
<dbReference type="AlphaFoldDB" id="A0AAE1L6R6"/>
<dbReference type="PANTHER" id="PTHR47961:SF12">
    <property type="entry name" value="HELICASE POLQ-LIKE"/>
    <property type="match status" value="1"/>
</dbReference>
<feature type="domain" description="Helicase C-terminal" evidence="7">
    <location>
        <begin position="444"/>
        <end position="646"/>
    </location>
</feature>
<reference evidence="8" key="2">
    <citation type="journal article" date="2023" name="BMC Genomics">
        <title>Pest status, molecular evolution, and epigenetic factors derived from the genome assembly of Frankliniella fusca, a thysanopteran phytovirus vector.</title>
        <authorList>
            <person name="Catto M.A."/>
            <person name="Labadie P.E."/>
            <person name="Jacobson A.L."/>
            <person name="Kennedy G.G."/>
            <person name="Srinivasan R."/>
            <person name="Hunt B.G."/>
        </authorList>
    </citation>
    <scope>NUCLEOTIDE SEQUENCE</scope>
    <source>
        <strain evidence="8">PL_HMW_Pooled</strain>
    </source>
</reference>
<keyword evidence="3 8" id="KW-0347">Helicase</keyword>
<gene>
    <name evidence="8" type="ORF">KUF71_003350</name>
</gene>
<evidence type="ECO:0000256" key="4">
    <source>
        <dbReference type="ARBA" id="ARBA00022840"/>
    </source>
</evidence>
<feature type="domain" description="Helicase ATP-binding" evidence="6">
    <location>
        <begin position="201"/>
        <end position="377"/>
    </location>
</feature>
<evidence type="ECO:0000256" key="2">
    <source>
        <dbReference type="ARBA" id="ARBA00022801"/>
    </source>
</evidence>
<dbReference type="Gene3D" id="1.10.3380.20">
    <property type="match status" value="1"/>
</dbReference>
<evidence type="ECO:0000259" key="6">
    <source>
        <dbReference type="PROSITE" id="PS51192"/>
    </source>
</evidence>
<feature type="region of interest" description="Disordered" evidence="5">
    <location>
        <begin position="57"/>
        <end position="94"/>
    </location>
</feature>
<evidence type="ECO:0000256" key="5">
    <source>
        <dbReference type="SAM" id="MobiDB-lite"/>
    </source>
</evidence>
<feature type="compositionally biased region" description="Polar residues" evidence="5">
    <location>
        <begin position="78"/>
        <end position="94"/>
    </location>
</feature>
<dbReference type="GO" id="GO:0005524">
    <property type="term" value="F:ATP binding"/>
    <property type="evidence" value="ECO:0007669"/>
    <property type="project" value="UniProtKB-KW"/>
</dbReference>
<dbReference type="SUPFAM" id="SSF52540">
    <property type="entry name" value="P-loop containing nucleoside triphosphate hydrolases"/>
    <property type="match status" value="1"/>
</dbReference>
<accession>A0AAE1L6R6</accession>
<dbReference type="PANTHER" id="PTHR47961">
    <property type="entry name" value="DNA POLYMERASE THETA, PUTATIVE (AFU_ORTHOLOGUE AFUA_1G05260)-RELATED"/>
    <property type="match status" value="1"/>
</dbReference>
<name>A0AAE1L6R6_9NEOP</name>
<keyword evidence="2" id="KW-0378">Hydrolase</keyword>